<comment type="caution">
    <text evidence="5">The sequence shown here is derived from an EMBL/GenBank/DDBJ whole genome shotgun (WGS) entry which is preliminary data.</text>
</comment>
<protein>
    <recommendedName>
        <fullName evidence="4">RRM domain-containing protein</fullName>
    </recommendedName>
</protein>
<evidence type="ECO:0000256" key="3">
    <source>
        <dbReference type="SAM" id="MobiDB-lite"/>
    </source>
</evidence>
<feature type="region of interest" description="Disordered" evidence="3">
    <location>
        <begin position="246"/>
        <end position="276"/>
    </location>
</feature>
<evidence type="ECO:0000256" key="1">
    <source>
        <dbReference type="ARBA" id="ARBA00022884"/>
    </source>
</evidence>
<dbReference type="EMBL" id="JAWXYG010000005">
    <property type="protein sequence ID" value="KAK4271686.1"/>
    <property type="molecule type" value="Genomic_DNA"/>
</dbReference>
<reference evidence="5" key="1">
    <citation type="submission" date="2023-10" db="EMBL/GenBank/DDBJ databases">
        <title>Chromosome-level genome of the transformable northern wattle, Acacia crassicarpa.</title>
        <authorList>
            <person name="Massaro I."/>
            <person name="Sinha N.R."/>
            <person name="Poethig S."/>
            <person name="Leichty A.R."/>
        </authorList>
    </citation>
    <scope>NUCLEOTIDE SEQUENCE</scope>
    <source>
        <strain evidence="5">Acra3RX</strain>
        <tissue evidence="5">Leaf</tissue>
    </source>
</reference>
<dbReference type="GO" id="GO:0005634">
    <property type="term" value="C:nucleus"/>
    <property type="evidence" value="ECO:0007669"/>
    <property type="project" value="TreeGrafter"/>
</dbReference>
<dbReference type="Proteomes" id="UP001293593">
    <property type="component" value="Unassembled WGS sequence"/>
</dbReference>
<dbReference type="InterPro" id="IPR012677">
    <property type="entry name" value="Nucleotide-bd_a/b_plait_sf"/>
</dbReference>
<dbReference type="Pfam" id="PF00076">
    <property type="entry name" value="RRM_1"/>
    <property type="match status" value="2"/>
</dbReference>
<organism evidence="5 6">
    <name type="scientific">Acacia crassicarpa</name>
    <name type="common">northern wattle</name>
    <dbReference type="NCBI Taxonomy" id="499986"/>
    <lineage>
        <taxon>Eukaryota</taxon>
        <taxon>Viridiplantae</taxon>
        <taxon>Streptophyta</taxon>
        <taxon>Embryophyta</taxon>
        <taxon>Tracheophyta</taxon>
        <taxon>Spermatophyta</taxon>
        <taxon>Magnoliopsida</taxon>
        <taxon>eudicotyledons</taxon>
        <taxon>Gunneridae</taxon>
        <taxon>Pentapetalae</taxon>
        <taxon>rosids</taxon>
        <taxon>fabids</taxon>
        <taxon>Fabales</taxon>
        <taxon>Fabaceae</taxon>
        <taxon>Caesalpinioideae</taxon>
        <taxon>mimosoid clade</taxon>
        <taxon>Acacieae</taxon>
        <taxon>Acacia</taxon>
    </lineage>
</organism>
<dbReference type="InterPro" id="IPR000504">
    <property type="entry name" value="RRM_dom"/>
</dbReference>
<feature type="domain" description="RRM" evidence="4">
    <location>
        <begin position="70"/>
        <end position="147"/>
    </location>
</feature>
<evidence type="ECO:0000313" key="6">
    <source>
        <dbReference type="Proteomes" id="UP001293593"/>
    </source>
</evidence>
<dbReference type="AlphaFoldDB" id="A0AAE1JJK9"/>
<evidence type="ECO:0000313" key="5">
    <source>
        <dbReference type="EMBL" id="KAK4271686.1"/>
    </source>
</evidence>
<dbReference type="SMART" id="SM00360">
    <property type="entry name" value="RRM"/>
    <property type="match status" value="2"/>
</dbReference>
<dbReference type="PANTHER" id="PTHR48024">
    <property type="entry name" value="GEO13361P1-RELATED"/>
    <property type="match status" value="1"/>
</dbReference>
<dbReference type="PANTHER" id="PTHR48024:SF41">
    <property type="entry name" value="HETEROGENEOUS NUCLEAR RIBONUCLEOPROTEIN"/>
    <property type="match status" value="1"/>
</dbReference>
<evidence type="ECO:0000256" key="2">
    <source>
        <dbReference type="PROSITE-ProRule" id="PRU00176"/>
    </source>
</evidence>
<dbReference type="SUPFAM" id="SSF54928">
    <property type="entry name" value="RNA-binding domain, RBD"/>
    <property type="match status" value="2"/>
</dbReference>
<dbReference type="PROSITE" id="PS50102">
    <property type="entry name" value="RRM"/>
    <property type="match status" value="2"/>
</dbReference>
<evidence type="ECO:0000259" key="4">
    <source>
        <dbReference type="PROSITE" id="PS50102"/>
    </source>
</evidence>
<feature type="domain" description="RRM" evidence="4">
    <location>
        <begin position="168"/>
        <end position="256"/>
    </location>
</feature>
<accession>A0AAE1JJK9</accession>
<dbReference type="GO" id="GO:0003723">
    <property type="term" value="F:RNA binding"/>
    <property type="evidence" value="ECO:0007669"/>
    <property type="project" value="UniProtKB-UniRule"/>
</dbReference>
<dbReference type="Gene3D" id="3.30.70.330">
    <property type="match status" value="2"/>
</dbReference>
<sequence length="410" mass="42888">MDFSKKRKTEENGTDDSVPSTTPLGADDIRKILRPFTQEQLIDLLQSAALSHPDVLESIRSVADRDSTLRKLFVRGLAGETTTETLSSVFSSYGPLDEAIVIFDKNTGKSKGYGFVTFKHVDGAILALKEPSKKIDGRMTVTQLAAAGLSATQGTNAAAAATSDVSTRKIFVGNVPFDISSERLLNYFSAYGEIEEGPLGFDKGNGKSKGFAFFVYKTEEGARASLVEPVKTVDGHQVLCKLAMDNKKGKSGATNQGPPGLPGNGMAAQQPQQSLPGPMMGSNYGGHGSSYGGFGGAHQGPMTVPGNTYGLQSSLPPYGTQVPSTLAPNSVGGYGPGIGGAYGGSQFSGPTSGDYGARMPPTSAGMPSGGYPDGSHYNLPSSAVPSQHQQPMQMPRMAPGGMYQGMPPYY</sequence>
<keyword evidence="1 2" id="KW-0694">RNA-binding</keyword>
<dbReference type="InterPro" id="IPR035979">
    <property type="entry name" value="RBD_domain_sf"/>
</dbReference>
<proteinExistence type="predicted"/>
<keyword evidence="6" id="KW-1185">Reference proteome</keyword>
<feature type="region of interest" description="Disordered" evidence="3">
    <location>
        <begin position="1"/>
        <end position="24"/>
    </location>
</feature>
<dbReference type="InterPro" id="IPR050886">
    <property type="entry name" value="RNA-binding_reg"/>
</dbReference>
<gene>
    <name evidence="5" type="ORF">QN277_020339</name>
</gene>
<name>A0AAE1JJK9_9FABA</name>
<feature type="region of interest" description="Disordered" evidence="3">
    <location>
        <begin position="352"/>
        <end position="375"/>
    </location>
</feature>